<dbReference type="Proteomes" id="UP000001188">
    <property type="component" value="Chromosome"/>
</dbReference>
<dbReference type="HOGENOM" id="CLU_2060544_0_0_6"/>
<dbReference type="AlphaFoldDB" id="B0RSB5"/>
<reference evidence="2 3" key="1">
    <citation type="journal article" date="2008" name="J. Biotechnol.">
        <title>The genome of Xanthomonas campestris pv. campestris B100 and its use for the reconstruction of metabolic pathways involved in xanthan biosynthesis.</title>
        <authorList>
            <person name="Vorholter F.J."/>
            <person name="Schneiker S."/>
            <person name="Goesmann A."/>
            <person name="Krause L."/>
            <person name="Bekel T."/>
            <person name="Kaiser O."/>
            <person name="Linke B."/>
            <person name="Patschkowski T."/>
            <person name="Ruckert C."/>
            <person name="Schmid J."/>
            <person name="Sidhu V.K."/>
            <person name="Sieber V."/>
            <person name="Tauch A."/>
            <person name="Watt S.A."/>
            <person name="Weisshaar B."/>
            <person name="Becker A."/>
            <person name="Niehaus K."/>
            <person name="Puhler A."/>
        </authorList>
    </citation>
    <scope>NUCLEOTIDE SEQUENCE [LARGE SCALE GENOMIC DNA]</scope>
    <source>
        <strain evidence="2 3">B100</strain>
    </source>
</reference>
<organism evidence="2 3">
    <name type="scientific">Xanthomonas campestris pv. campestris (strain B100)</name>
    <dbReference type="NCBI Taxonomy" id="509169"/>
    <lineage>
        <taxon>Bacteria</taxon>
        <taxon>Pseudomonadati</taxon>
        <taxon>Pseudomonadota</taxon>
        <taxon>Gammaproteobacteria</taxon>
        <taxon>Lysobacterales</taxon>
        <taxon>Lysobacteraceae</taxon>
        <taxon>Xanthomonas</taxon>
    </lineage>
</organism>
<feature type="transmembrane region" description="Helical" evidence="1">
    <location>
        <begin position="6"/>
        <end position="30"/>
    </location>
</feature>
<dbReference type="EMBL" id="AM920689">
    <property type="protein sequence ID" value="CAP51350.1"/>
    <property type="molecule type" value="Genomic_DNA"/>
</dbReference>
<sequence>MWKASLAYLAVISAMTVVALGLLAVSSVLYRWTFFALMYLLVASAPVLLASGATAHLQRVVLRVASATLLASALYGMLYLLIGTFLLWPGVLCAPLLILFLEWRRARRLRPASNDVQSA</sequence>
<evidence type="ECO:0000313" key="2">
    <source>
        <dbReference type="EMBL" id="CAP51350.1"/>
    </source>
</evidence>
<name>B0RSB5_XANCB</name>
<gene>
    <name evidence="2" type="ORF">XCCB100_1997</name>
</gene>
<keyword evidence="1" id="KW-1133">Transmembrane helix</keyword>
<keyword evidence="1" id="KW-0812">Transmembrane</keyword>
<feature type="transmembrane region" description="Helical" evidence="1">
    <location>
        <begin position="37"/>
        <end position="57"/>
    </location>
</feature>
<evidence type="ECO:0000313" key="3">
    <source>
        <dbReference type="Proteomes" id="UP000001188"/>
    </source>
</evidence>
<protein>
    <submittedName>
        <fullName evidence="2">Uncharacterized protein</fullName>
    </submittedName>
</protein>
<dbReference type="KEGG" id="xca:xcc-b100_1997"/>
<feature type="transmembrane region" description="Helical" evidence="1">
    <location>
        <begin position="77"/>
        <end position="101"/>
    </location>
</feature>
<keyword evidence="1" id="KW-0472">Membrane</keyword>
<proteinExistence type="predicted"/>
<accession>B0RSB5</accession>
<evidence type="ECO:0000256" key="1">
    <source>
        <dbReference type="SAM" id="Phobius"/>
    </source>
</evidence>